<evidence type="ECO:0000256" key="7">
    <source>
        <dbReference type="SAM" id="MobiDB-lite"/>
    </source>
</evidence>
<feature type="domain" description="ABC-2 type transporter transmembrane" evidence="9">
    <location>
        <begin position="83"/>
        <end position="165"/>
    </location>
</feature>
<evidence type="ECO:0000256" key="4">
    <source>
        <dbReference type="ARBA" id="ARBA00022692"/>
    </source>
</evidence>
<sequence length="237" mass="26582">MIPHFASADYDCPQYMNPAEYFISLVNTDFDDHADVPQMVQSYTQSEIRKELINRIKSDRKTLQHLPDIEQPSPSSLCQFGVLMYSNRLNIRDPGIYWVHLFMYTYLSFMVGTMYLSTNDDLTEEGLMTLLFYVYAFLVFMSVPLLPFFIEQRAMFARERASSSLSVVLQIPGHVARHLPDHSNVDSAGGTADGSQRRRTLPVEHVPAAGGVQDLIGAAAPRNIIGIAQDGVSGIIM</sequence>
<dbReference type="PANTHER" id="PTHR48042:SF11">
    <property type="entry name" value="ABC TRANSPORTER G FAMILY MEMBER 11"/>
    <property type="match status" value="1"/>
</dbReference>
<feature type="non-terminal residue" evidence="10">
    <location>
        <position position="237"/>
    </location>
</feature>
<evidence type="ECO:0000256" key="1">
    <source>
        <dbReference type="ARBA" id="ARBA00004141"/>
    </source>
</evidence>
<dbReference type="GO" id="GO:0016020">
    <property type="term" value="C:membrane"/>
    <property type="evidence" value="ECO:0007669"/>
    <property type="project" value="UniProtKB-SubCell"/>
</dbReference>
<dbReference type="Proteomes" id="UP000054532">
    <property type="component" value="Unassembled WGS sequence"/>
</dbReference>
<dbReference type="InterPro" id="IPR052215">
    <property type="entry name" value="Plant_ABCG"/>
</dbReference>
<feature type="transmembrane region" description="Helical" evidence="8">
    <location>
        <begin position="96"/>
        <end position="118"/>
    </location>
</feature>
<accession>W2MPF8</accession>
<feature type="region of interest" description="Disordered" evidence="7">
    <location>
        <begin position="179"/>
        <end position="198"/>
    </location>
</feature>
<dbReference type="VEuPathDB" id="FungiDB:PPTG_15593"/>
<evidence type="ECO:0000313" key="10">
    <source>
        <dbReference type="EMBL" id="ETM38195.1"/>
    </source>
</evidence>
<evidence type="ECO:0000256" key="8">
    <source>
        <dbReference type="SAM" id="Phobius"/>
    </source>
</evidence>
<proteinExistence type="inferred from homology"/>
<gene>
    <name evidence="10" type="ORF">L914_15437</name>
</gene>
<dbReference type="GO" id="GO:0140359">
    <property type="term" value="F:ABC-type transporter activity"/>
    <property type="evidence" value="ECO:0007669"/>
    <property type="project" value="InterPro"/>
</dbReference>
<dbReference type="PANTHER" id="PTHR48042">
    <property type="entry name" value="ABC TRANSPORTER G FAMILY MEMBER 11"/>
    <property type="match status" value="1"/>
</dbReference>
<dbReference type="AlphaFoldDB" id="W2MPF8"/>
<keyword evidence="3" id="KW-0813">Transport</keyword>
<evidence type="ECO:0000256" key="6">
    <source>
        <dbReference type="ARBA" id="ARBA00023136"/>
    </source>
</evidence>
<name>W2MPF8_PHYNI</name>
<dbReference type="EMBL" id="KI694931">
    <property type="protein sequence ID" value="ETM38195.1"/>
    <property type="molecule type" value="Genomic_DNA"/>
</dbReference>
<dbReference type="InterPro" id="IPR013525">
    <property type="entry name" value="ABC2_TM"/>
</dbReference>
<keyword evidence="6 8" id="KW-0472">Membrane</keyword>
<evidence type="ECO:0000259" key="9">
    <source>
        <dbReference type="Pfam" id="PF01061"/>
    </source>
</evidence>
<evidence type="ECO:0000256" key="2">
    <source>
        <dbReference type="ARBA" id="ARBA00005814"/>
    </source>
</evidence>
<dbReference type="Pfam" id="PF01061">
    <property type="entry name" value="ABC2_membrane"/>
    <property type="match status" value="1"/>
</dbReference>
<organism evidence="10">
    <name type="scientific">Phytophthora nicotianae</name>
    <name type="common">Potato buckeye rot agent</name>
    <name type="synonym">Phytophthora parasitica</name>
    <dbReference type="NCBI Taxonomy" id="4792"/>
    <lineage>
        <taxon>Eukaryota</taxon>
        <taxon>Sar</taxon>
        <taxon>Stramenopiles</taxon>
        <taxon>Oomycota</taxon>
        <taxon>Peronosporomycetes</taxon>
        <taxon>Peronosporales</taxon>
        <taxon>Peronosporaceae</taxon>
        <taxon>Phytophthora</taxon>
    </lineage>
</organism>
<comment type="subcellular location">
    <subcellularLocation>
        <location evidence="1">Membrane</location>
        <topology evidence="1">Multi-pass membrane protein</topology>
    </subcellularLocation>
</comment>
<reference evidence="10" key="1">
    <citation type="submission" date="2013-11" db="EMBL/GenBank/DDBJ databases">
        <title>The Genome Sequence of Phytophthora parasitica IAC_01/95.</title>
        <authorList>
            <consortium name="The Broad Institute Genomics Platform"/>
            <person name="Russ C."/>
            <person name="Tyler B."/>
            <person name="Panabieres F."/>
            <person name="Shan W."/>
            <person name="Tripathy S."/>
            <person name="Grunwald N."/>
            <person name="Machado M."/>
            <person name="Johnson C.S."/>
            <person name="Arredondo F."/>
            <person name="Hong C."/>
            <person name="Coffey M."/>
            <person name="Young S.K."/>
            <person name="Zeng Q."/>
            <person name="Gargeya S."/>
            <person name="Fitzgerald M."/>
            <person name="Abouelleil A."/>
            <person name="Alvarado L."/>
            <person name="Chapman S.B."/>
            <person name="Gainer-Dewar J."/>
            <person name="Goldberg J."/>
            <person name="Griggs A."/>
            <person name="Gujja S."/>
            <person name="Hansen M."/>
            <person name="Howarth C."/>
            <person name="Imamovic A."/>
            <person name="Ireland A."/>
            <person name="Larimer J."/>
            <person name="McCowan C."/>
            <person name="Murphy C."/>
            <person name="Pearson M."/>
            <person name="Poon T.W."/>
            <person name="Priest M."/>
            <person name="Roberts A."/>
            <person name="Saif S."/>
            <person name="Shea T."/>
            <person name="Sykes S."/>
            <person name="Wortman J."/>
            <person name="Nusbaum C."/>
            <person name="Birren B."/>
        </authorList>
    </citation>
    <scope>NUCLEOTIDE SEQUENCE [LARGE SCALE GENOMIC DNA]</scope>
    <source>
        <strain evidence="10">IAC_01/95</strain>
    </source>
</reference>
<protein>
    <recommendedName>
        <fullName evidence="9">ABC-2 type transporter transmembrane domain-containing protein</fullName>
    </recommendedName>
</protein>
<keyword evidence="5 8" id="KW-1133">Transmembrane helix</keyword>
<evidence type="ECO:0000256" key="5">
    <source>
        <dbReference type="ARBA" id="ARBA00022989"/>
    </source>
</evidence>
<feature type="transmembrane region" description="Helical" evidence="8">
    <location>
        <begin position="130"/>
        <end position="150"/>
    </location>
</feature>
<comment type="similarity">
    <text evidence="2">Belongs to the ABC transporter superfamily. ABCG family. Eye pigment precursor importer (TC 3.A.1.204) subfamily.</text>
</comment>
<keyword evidence="4 8" id="KW-0812">Transmembrane</keyword>
<evidence type="ECO:0000256" key="3">
    <source>
        <dbReference type="ARBA" id="ARBA00022448"/>
    </source>
</evidence>